<comment type="caution">
    <text evidence="3">The sequence shown here is derived from an EMBL/GenBank/DDBJ whole genome shotgun (WGS) entry which is preliminary data.</text>
</comment>
<dbReference type="EMBL" id="JAQIFT010000043">
    <property type="protein sequence ID" value="MDA3731966.1"/>
    <property type="molecule type" value="Genomic_DNA"/>
</dbReference>
<reference evidence="3" key="1">
    <citation type="journal article" date="2023" name="Int. J. Syst. Evol. Microbiol.">
        <title>&lt;i&gt;Holtiella tumoricola&lt;/i&gt; gen. nov. sp. nov., isolated from a human clinical sample.</title>
        <authorList>
            <person name="Allen-Vercoe E."/>
            <person name="Daigneault M.C."/>
            <person name="Vancuren S.J."/>
            <person name="Cochrane K."/>
            <person name="O'Neal L.L."/>
            <person name="Sankaranarayanan K."/>
            <person name="Lawson P.A."/>
        </authorList>
    </citation>
    <scope>NUCLEOTIDE SEQUENCE</scope>
    <source>
        <strain evidence="3">CC70A</strain>
    </source>
</reference>
<dbReference type="Gene3D" id="2.160.20.10">
    <property type="entry name" value="Single-stranded right-handed beta-helix, Pectin lyase-like"/>
    <property type="match status" value="3"/>
</dbReference>
<name>A0AA42DNK3_9FIRM</name>
<keyword evidence="4" id="KW-1185">Reference proteome</keyword>
<protein>
    <submittedName>
        <fullName evidence="3">PDZ domain-containing protein</fullName>
    </submittedName>
</protein>
<proteinExistence type="predicted"/>
<dbReference type="InterPro" id="IPR006626">
    <property type="entry name" value="PbH1"/>
</dbReference>
<dbReference type="SUPFAM" id="SSF51126">
    <property type="entry name" value="Pectin lyase-like"/>
    <property type="match status" value="1"/>
</dbReference>
<dbReference type="Pfam" id="PF13180">
    <property type="entry name" value="PDZ_2"/>
    <property type="match status" value="1"/>
</dbReference>
<dbReference type="PANTHER" id="PTHR36453:SF1">
    <property type="entry name" value="RIGHT HANDED BETA HELIX DOMAIN-CONTAINING PROTEIN"/>
    <property type="match status" value="1"/>
</dbReference>
<accession>A0AA42DNK3</accession>
<evidence type="ECO:0000313" key="4">
    <source>
        <dbReference type="Proteomes" id="UP001169242"/>
    </source>
</evidence>
<dbReference type="Proteomes" id="UP001169242">
    <property type="component" value="Unassembled WGS sequence"/>
</dbReference>
<feature type="domain" description="Right handed beta helix" evidence="2">
    <location>
        <begin position="279"/>
        <end position="357"/>
    </location>
</feature>
<dbReference type="InterPro" id="IPR012334">
    <property type="entry name" value="Pectin_lyas_fold"/>
</dbReference>
<dbReference type="AlphaFoldDB" id="A0AA42DNK3"/>
<dbReference type="Gene3D" id="2.30.42.10">
    <property type="match status" value="1"/>
</dbReference>
<dbReference type="InterPro" id="IPR011050">
    <property type="entry name" value="Pectin_lyase_fold/virulence"/>
</dbReference>
<dbReference type="InterPro" id="IPR001478">
    <property type="entry name" value="PDZ"/>
</dbReference>
<evidence type="ECO:0000313" key="3">
    <source>
        <dbReference type="EMBL" id="MDA3731966.1"/>
    </source>
</evidence>
<evidence type="ECO:0000259" key="1">
    <source>
        <dbReference type="Pfam" id="PF13180"/>
    </source>
</evidence>
<evidence type="ECO:0000259" key="2">
    <source>
        <dbReference type="Pfam" id="PF13229"/>
    </source>
</evidence>
<dbReference type="InterPro" id="IPR039448">
    <property type="entry name" value="Beta_helix"/>
</dbReference>
<organism evidence="3 4">
    <name type="scientific">Holtiella tumoricola</name>
    <dbReference type="NCBI Taxonomy" id="3018743"/>
    <lineage>
        <taxon>Bacteria</taxon>
        <taxon>Bacillati</taxon>
        <taxon>Bacillota</taxon>
        <taxon>Clostridia</taxon>
        <taxon>Lachnospirales</taxon>
        <taxon>Cellulosilyticaceae</taxon>
        <taxon>Holtiella</taxon>
    </lineage>
</organism>
<feature type="domain" description="PDZ" evidence="1">
    <location>
        <begin position="694"/>
        <end position="747"/>
    </location>
</feature>
<dbReference type="InterPro" id="IPR036034">
    <property type="entry name" value="PDZ_sf"/>
</dbReference>
<gene>
    <name evidence="3" type="ORF">PBV87_10790</name>
</gene>
<dbReference type="SMART" id="SM00710">
    <property type="entry name" value="PbH1"/>
    <property type="match status" value="6"/>
</dbReference>
<dbReference type="PANTHER" id="PTHR36453">
    <property type="entry name" value="SECRETED PROTEIN-RELATED"/>
    <property type="match status" value="1"/>
</dbReference>
<sequence length="750" mass="86186">MPNEQLEFYIATDGCDTHIGSLEKPFKSFEKAIEVIKEHGTHRGKIIFWIRKGIYRLKNTLIFDEEIVMNPLLHICFSHYLDEEVIISGGVLLNTQWKAYKNGIKVADIGMNHDFDMLLMNGKTQVLCRYPNYVEDEILNGYSEQALSQERVATWENPKGGYIRALHEKDWGGNSYRIKGKTVDQQLIYDWVGDNNRGAGHSRKKVMVENIFEELDSEREWYYDSDTGKLYFYPPKGEDLEQATFEGATLETLFTFKGKSIEEPIQNITLEGLTFTCTHRTLFTRRYEHPLRGDWGIARAGAIYIENAEGINIKKCKFYDLGGNGIMMSAYNKGHVVDYNDIENIGASGILVVGLQKATRDPSTWENHKTTIEDYEVGPKTEDYPRNIMISNNYIYNSGIYEKQSAGVCISISENVTVSKNTIHHVPRAGINISDGTFGGHIIEGNDLFDCVRETGDHGPFNSWGRDRFWSVPEYNTTGLFGKEKRPYALLDARSRTIIRSNRIHGNHAFGIDLDDGSSNYEIYNNLCLGVGIKTREGFDRKVYNNILIGCCFEIHCTYAMNEDMFFNNIIYNYKAYNFIAINEGNTTRFKDNVCYKDEEVFNQPSSNDYSLKVTSDALQLGFKNFPMTDQDFGRQDKPNPPVYVYIYGGSEESYYELEDAKLIDITDDGLRSATGLPDYKGMYLLDIPAIGWWVEQGFRIGDVIRKVNDEKIVDTQDFMRVYKQLEEGTDYEIQVYRNQTYHTLKIRKK</sequence>
<dbReference type="SUPFAM" id="SSF50156">
    <property type="entry name" value="PDZ domain-like"/>
    <property type="match status" value="1"/>
</dbReference>
<dbReference type="Pfam" id="PF13229">
    <property type="entry name" value="Beta_helix"/>
    <property type="match status" value="1"/>
</dbReference>
<dbReference type="RefSeq" id="WP_271012270.1">
    <property type="nucleotide sequence ID" value="NZ_JAQIFT010000043.1"/>
</dbReference>